<protein>
    <recommendedName>
        <fullName evidence="3">Reverse transcriptase Ty1/copia-type domain-containing protein</fullName>
    </recommendedName>
</protein>
<evidence type="ECO:0000256" key="1">
    <source>
        <dbReference type="ARBA" id="ARBA00004173"/>
    </source>
</evidence>
<evidence type="ECO:0000256" key="2">
    <source>
        <dbReference type="ARBA" id="ARBA00023128"/>
    </source>
</evidence>
<feature type="domain" description="Reverse transcriptase Ty1/copia-type" evidence="3">
    <location>
        <begin position="5"/>
        <end position="77"/>
    </location>
</feature>
<dbReference type="HOGENOM" id="CLU_001650_6_0_1"/>
<dbReference type="CDD" id="cd09272">
    <property type="entry name" value="RNase_HI_RT_Ty1"/>
    <property type="match status" value="1"/>
</dbReference>
<sequence length="307" mass="34951">MSLLVYVDDIVAGSRHIADIEWFYGQLSRRFKAKNLGKIHKILGARIVRDRKSKTLTIDQQQYITSVLDRFGIDNGKFRPKRIPVADYELLRRATSEDMRINVTEYQQGIGSLMYAMTFTRPDIAFVLGKLSQFMSDPAEHHGHALKALLRYMKSTAGQKLHFGPGGAHKHFAMYSDADWAGDKSDRKSISGSVAMFYGGPISWSSKKQRSVATSSCESEYMALSACTKQGQWIGQIFRDLKLSKYVGKNPTCVQMLGDNQGAIALVKNPHLHERSKHIDICYHFIRDLEESKRRVDSLWILFLLRK</sequence>
<comment type="caution">
    <text evidence="4">The sequence shown here is derived from an EMBL/GenBank/DDBJ whole genome shotgun (WGS) entry which is preliminary data.</text>
</comment>
<dbReference type="VEuPathDB" id="FungiDB:CPUR_07344"/>
<dbReference type="PANTHER" id="PTHR11439">
    <property type="entry name" value="GAG-POL-RELATED RETROTRANSPOSON"/>
    <property type="match status" value="1"/>
</dbReference>
<proteinExistence type="predicted"/>
<dbReference type="Pfam" id="PF07727">
    <property type="entry name" value="RVT_2"/>
    <property type="match status" value="1"/>
</dbReference>
<keyword evidence="2" id="KW-0496">Mitochondrion</keyword>
<dbReference type="Proteomes" id="UP000016801">
    <property type="component" value="Unassembled WGS sequence"/>
</dbReference>
<dbReference type="PANTHER" id="PTHR11439:SF483">
    <property type="entry name" value="PEPTIDE SYNTHASE GLIP-LIKE, PUTATIVE (AFU_ORTHOLOGUE AFUA_3G12920)-RELATED"/>
    <property type="match status" value="1"/>
</dbReference>
<dbReference type="GO" id="GO:0005739">
    <property type="term" value="C:mitochondrion"/>
    <property type="evidence" value="ECO:0007669"/>
    <property type="project" value="UniProtKB-SubCell"/>
</dbReference>
<dbReference type="SUPFAM" id="SSF56672">
    <property type="entry name" value="DNA/RNA polymerases"/>
    <property type="match status" value="1"/>
</dbReference>
<dbReference type="STRING" id="1111077.M1WB52"/>
<dbReference type="InterPro" id="IPR043502">
    <property type="entry name" value="DNA/RNA_pol_sf"/>
</dbReference>
<evidence type="ECO:0000313" key="5">
    <source>
        <dbReference type="Proteomes" id="UP000016801"/>
    </source>
</evidence>
<name>M1WB52_CLAP2</name>
<evidence type="ECO:0000313" key="4">
    <source>
        <dbReference type="EMBL" id="CCE33420.1"/>
    </source>
</evidence>
<dbReference type="OrthoDB" id="3799035at2759"/>
<dbReference type="EMBL" id="CAGA01000057">
    <property type="protein sequence ID" value="CCE33420.1"/>
    <property type="molecule type" value="Genomic_DNA"/>
</dbReference>
<evidence type="ECO:0000259" key="3">
    <source>
        <dbReference type="Pfam" id="PF07727"/>
    </source>
</evidence>
<accession>M1WB52</accession>
<organism evidence="4 5">
    <name type="scientific">Claviceps purpurea (strain 20.1)</name>
    <name type="common">Ergot fungus</name>
    <name type="synonym">Sphacelia segetum</name>
    <dbReference type="NCBI Taxonomy" id="1111077"/>
    <lineage>
        <taxon>Eukaryota</taxon>
        <taxon>Fungi</taxon>
        <taxon>Dikarya</taxon>
        <taxon>Ascomycota</taxon>
        <taxon>Pezizomycotina</taxon>
        <taxon>Sordariomycetes</taxon>
        <taxon>Hypocreomycetidae</taxon>
        <taxon>Hypocreales</taxon>
        <taxon>Clavicipitaceae</taxon>
        <taxon>Claviceps</taxon>
    </lineage>
</organism>
<gene>
    <name evidence="4" type="ORF">CPUR_07344</name>
</gene>
<keyword evidence="5" id="KW-1185">Reference proteome</keyword>
<dbReference type="eggNOG" id="KOG0017">
    <property type="taxonomic scope" value="Eukaryota"/>
</dbReference>
<dbReference type="InterPro" id="IPR013103">
    <property type="entry name" value="RVT_2"/>
</dbReference>
<dbReference type="AlphaFoldDB" id="M1WB52"/>
<reference evidence="4 5" key="1">
    <citation type="journal article" date="2013" name="PLoS Genet.">
        <title>Plant-symbiotic fungi as chemical engineers: Multi-genome analysis of the Clavicipitaceae reveals dynamics of alkaloid loci.</title>
        <authorList>
            <person name="Schardl C.L."/>
            <person name="Young C.A."/>
            <person name="Hesse U."/>
            <person name="Amyotte S.G."/>
            <person name="Andreeva K."/>
            <person name="Calie P.J."/>
            <person name="Fleetwood D.J."/>
            <person name="Haws D.C."/>
            <person name="Moore N."/>
            <person name="Oeser B."/>
            <person name="Panaccione D.G."/>
            <person name="Schweri K.K."/>
            <person name="Voisey C.R."/>
            <person name="Farman M.L."/>
            <person name="Jaromczyk J.W."/>
            <person name="Roe B.A."/>
            <person name="O'Sullivan D.M."/>
            <person name="Scott B."/>
            <person name="Tudzynski P."/>
            <person name="An Z."/>
            <person name="Arnaoudova E.G."/>
            <person name="Bullock C.T."/>
            <person name="Charlton N.D."/>
            <person name="Chen L."/>
            <person name="Cox M."/>
            <person name="Dinkins R.D."/>
            <person name="Florea S."/>
            <person name="Glenn A.E."/>
            <person name="Gordon A."/>
            <person name="Gueldener U."/>
            <person name="Harris D.R."/>
            <person name="Hollin W."/>
            <person name="Jaromczyk J."/>
            <person name="Johnson R.D."/>
            <person name="Khan A.K."/>
            <person name="Leistner E."/>
            <person name="Leuchtmann A."/>
            <person name="Li C."/>
            <person name="Liu J."/>
            <person name="Liu J."/>
            <person name="Liu M."/>
            <person name="Mace W."/>
            <person name="Machado C."/>
            <person name="Nagabhyru P."/>
            <person name="Pan J."/>
            <person name="Schmid J."/>
            <person name="Sugawara K."/>
            <person name="Steiner U."/>
            <person name="Takach J.E."/>
            <person name="Tanaka E."/>
            <person name="Webb J.S."/>
            <person name="Wilson E.V."/>
            <person name="Wiseman J.L."/>
            <person name="Yoshida R."/>
            <person name="Zeng Z."/>
        </authorList>
    </citation>
    <scope>NUCLEOTIDE SEQUENCE [LARGE SCALE GENOMIC DNA]</scope>
    <source>
        <strain evidence="4 5">20.1</strain>
    </source>
</reference>
<comment type="subcellular location">
    <subcellularLocation>
        <location evidence="1">Mitochondrion</location>
    </subcellularLocation>
</comment>